<dbReference type="EMBL" id="MTCZ01000003">
    <property type="protein sequence ID" value="OWP85279.1"/>
    <property type="molecule type" value="Genomic_DNA"/>
</dbReference>
<dbReference type="InterPro" id="IPR018534">
    <property type="entry name" value="Tet_reg_excision_RteC"/>
</dbReference>
<gene>
    <name evidence="1" type="ORF">BWK59_00635</name>
</gene>
<dbReference type="Proteomes" id="UP000197768">
    <property type="component" value="Unassembled WGS sequence"/>
</dbReference>
<dbReference type="RefSeq" id="WP_088390064.1">
    <property type="nucleotide sequence ID" value="NZ_MTCZ01000003.1"/>
</dbReference>
<comment type="caution">
    <text evidence="1">The sequence shown here is derived from an EMBL/GenBank/DDBJ whole genome shotgun (WGS) entry which is preliminary data.</text>
</comment>
<dbReference type="Pfam" id="PF09357">
    <property type="entry name" value="RteC"/>
    <property type="match status" value="1"/>
</dbReference>
<evidence type="ECO:0000313" key="1">
    <source>
        <dbReference type="EMBL" id="OWP85279.1"/>
    </source>
</evidence>
<sequence>MKDNITRFSQEELAYFETDYFNKLMKYLSENKNKTDSDFIKNELKKIENEKKEIIRIQNLSDEIFFEEIVLGKGTNPYKRAIDSGENKEFVRNIYFERYPRNNNSEITIPNSTIKKEAFYKFKLQSIQKNLKQEKKLNWQGNALEFSELVKALIESKLLNPELKQYEIYELMRKAFNVEKFDEGQKNKEIKNRSKTSTILINRLETSLINWIKKK</sequence>
<protein>
    <recommendedName>
        <fullName evidence="3">RteC protein</fullName>
    </recommendedName>
</protein>
<evidence type="ECO:0008006" key="3">
    <source>
        <dbReference type="Google" id="ProtNLM"/>
    </source>
</evidence>
<accession>A0A246GLI5</accession>
<name>A0A246GLI5_9FLAO</name>
<evidence type="ECO:0000313" key="2">
    <source>
        <dbReference type="Proteomes" id="UP000197768"/>
    </source>
</evidence>
<organism evidence="1 2">
    <name type="scientific">Flavobacterium davisii</name>
    <dbReference type="NCBI Taxonomy" id="2906077"/>
    <lineage>
        <taxon>Bacteria</taxon>
        <taxon>Pseudomonadati</taxon>
        <taxon>Bacteroidota</taxon>
        <taxon>Flavobacteriia</taxon>
        <taxon>Flavobacteriales</taxon>
        <taxon>Flavobacteriaceae</taxon>
        <taxon>Flavobacterium</taxon>
    </lineage>
</organism>
<proteinExistence type="predicted"/>
<dbReference type="AlphaFoldDB" id="A0A246GLI5"/>
<reference evidence="1 2" key="1">
    <citation type="journal article" date="2017" name="Infect. Genet. Evol.">
        <title>Comparative genome analysis of fish pathogen Flavobacterium columnare reveals extensive sequence diversity within the species.</title>
        <authorList>
            <person name="Kayansamruaj P."/>
            <person name="Dong H.T."/>
            <person name="Hirono I."/>
            <person name="Kondo H."/>
            <person name="Senapin S."/>
            <person name="Rodkhum C."/>
        </authorList>
    </citation>
    <scope>NUCLEOTIDE SEQUENCE [LARGE SCALE GENOMIC DNA]</scope>
    <source>
        <strain evidence="1 2">1215</strain>
    </source>
</reference>